<dbReference type="KEGG" id="orm:HTY61_10610"/>
<dbReference type="EMBL" id="CP054836">
    <property type="protein sequence ID" value="QKV18868.1"/>
    <property type="molecule type" value="Genomic_DNA"/>
</dbReference>
<organism evidence="3 4">
    <name type="scientific">Oricola thermophila</name>
    <dbReference type="NCBI Taxonomy" id="2742145"/>
    <lineage>
        <taxon>Bacteria</taxon>
        <taxon>Pseudomonadati</taxon>
        <taxon>Pseudomonadota</taxon>
        <taxon>Alphaproteobacteria</taxon>
        <taxon>Hyphomicrobiales</taxon>
        <taxon>Ahrensiaceae</taxon>
        <taxon>Oricola</taxon>
    </lineage>
</organism>
<protein>
    <recommendedName>
        <fullName evidence="2">Thiol:disulfide interchange protein DsbD N-terminal domain-containing protein</fullName>
    </recommendedName>
</protein>
<keyword evidence="1" id="KW-0732">Signal</keyword>
<feature type="domain" description="Thiol:disulfide interchange protein DsbD N-terminal" evidence="2">
    <location>
        <begin position="53"/>
        <end position="149"/>
    </location>
</feature>
<feature type="chain" id="PRO_5026874398" description="Thiol:disulfide interchange protein DsbD N-terminal domain-containing protein" evidence="1">
    <location>
        <begin position="27"/>
        <end position="274"/>
    </location>
</feature>
<dbReference type="InterPro" id="IPR028250">
    <property type="entry name" value="DsbDN"/>
</dbReference>
<gene>
    <name evidence="3" type="ORF">HTY61_10610</name>
</gene>
<accession>A0A6N1VDT2</accession>
<dbReference type="AlphaFoldDB" id="A0A6N1VDT2"/>
<proteinExistence type="predicted"/>
<name>A0A6N1VDT2_9HYPH</name>
<evidence type="ECO:0000313" key="4">
    <source>
        <dbReference type="Proteomes" id="UP000509367"/>
    </source>
</evidence>
<sequence>MTIPANTKSTCIVAVLLAVWTQAAEAGASAWQDTEGARLRIITEAWEPGTESLRGALQIELEPGWKTYWREPGSAGIPPSINASAGAERVTLHFPAPVWVDDAYGSWAGYRQPVSLPLTLELEKGASDVVLDVFLGICRDICVPVSASFAVPLESPSGATLQTIQVDTAFAGLPDGNTERLSIGEPSWTADGLLEIPVNHAPKDADGDTQLFLAAGTNRGFRKPVPVSASASRTVFRAEPLFDPAQVGTLELVVTTRRGPDSAETVIAVAAPNG</sequence>
<evidence type="ECO:0000256" key="1">
    <source>
        <dbReference type="SAM" id="SignalP"/>
    </source>
</evidence>
<dbReference type="RefSeq" id="WP_175276761.1">
    <property type="nucleotide sequence ID" value="NZ_CP054836.1"/>
</dbReference>
<feature type="signal peptide" evidence="1">
    <location>
        <begin position="1"/>
        <end position="26"/>
    </location>
</feature>
<keyword evidence="4" id="KW-1185">Reference proteome</keyword>
<dbReference type="Proteomes" id="UP000509367">
    <property type="component" value="Chromosome"/>
</dbReference>
<evidence type="ECO:0000313" key="3">
    <source>
        <dbReference type="EMBL" id="QKV18868.1"/>
    </source>
</evidence>
<reference evidence="3 4" key="1">
    <citation type="submission" date="2020-06" db="EMBL/GenBank/DDBJ databases">
        <title>Oricola thermophila sp. nov. isolated from a tidal sediments.</title>
        <authorList>
            <person name="Kwon K.K."/>
            <person name="Yang S.-H."/>
            <person name="Park M.-J."/>
        </authorList>
    </citation>
    <scope>NUCLEOTIDE SEQUENCE [LARGE SCALE GENOMIC DNA]</scope>
    <source>
        <strain evidence="3 4">MEBiC13590</strain>
    </source>
</reference>
<dbReference type="Pfam" id="PF11412">
    <property type="entry name" value="DsbD_N"/>
    <property type="match status" value="1"/>
</dbReference>
<evidence type="ECO:0000259" key="2">
    <source>
        <dbReference type="Pfam" id="PF11412"/>
    </source>
</evidence>